<organism evidence="15 16">
    <name type="scientific">Octodon degus</name>
    <name type="common">Degu</name>
    <name type="synonym">Sciurus degus</name>
    <dbReference type="NCBI Taxonomy" id="10160"/>
    <lineage>
        <taxon>Eukaryota</taxon>
        <taxon>Metazoa</taxon>
        <taxon>Chordata</taxon>
        <taxon>Craniata</taxon>
        <taxon>Vertebrata</taxon>
        <taxon>Euteleostomi</taxon>
        <taxon>Mammalia</taxon>
        <taxon>Eutheria</taxon>
        <taxon>Euarchontoglires</taxon>
        <taxon>Glires</taxon>
        <taxon>Rodentia</taxon>
        <taxon>Hystricomorpha</taxon>
        <taxon>Octodontidae</taxon>
        <taxon>Octodon</taxon>
    </lineage>
</organism>
<dbReference type="SUPFAM" id="SSF57667">
    <property type="entry name" value="beta-beta-alpha zinc fingers"/>
    <property type="match status" value="5"/>
</dbReference>
<evidence type="ECO:0000313" key="15">
    <source>
        <dbReference type="Proteomes" id="UP000515203"/>
    </source>
</evidence>
<dbReference type="PROSITE" id="PS50157">
    <property type="entry name" value="ZINC_FINGER_C2H2_2"/>
    <property type="match status" value="8"/>
</dbReference>
<evidence type="ECO:0000256" key="3">
    <source>
        <dbReference type="ARBA" id="ARBA00006991"/>
    </source>
</evidence>
<dbReference type="SMART" id="SM00355">
    <property type="entry name" value="ZnF_C2H2"/>
    <property type="match status" value="8"/>
</dbReference>
<dbReference type="RefSeq" id="XP_023554881.1">
    <property type="nucleotide sequence ID" value="XM_023699113.1"/>
</dbReference>
<reference evidence="16" key="1">
    <citation type="submission" date="2025-08" db="UniProtKB">
        <authorList>
            <consortium name="RefSeq"/>
        </authorList>
    </citation>
    <scope>IDENTIFICATION</scope>
</reference>
<evidence type="ECO:0000256" key="4">
    <source>
        <dbReference type="ARBA" id="ARBA00022723"/>
    </source>
</evidence>
<dbReference type="FunFam" id="3.30.160.60:FF:000338">
    <property type="entry name" value="zinc finger protein 383"/>
    <property type="match status" value="1"/>
</dbReference>
<dbReference type="Gene3D" id="6.10.140.140">
    <property type="match status" value="1"/>
</dbReference>
<dbReference type="GeneID" id="101572056"/>
<dbReference type="CDD" id="cd07765">
    <property type="entry name" value="KRAB_A-box"/>
    <property type="match status" value="1"/>
</dbReference>
<feature type="domain" description="C2H2-type" evidence="13">
    <location>
        <begin position="551"/>
        <end position="578"/>
    </location>
</feature>
<feature type="domain" description="C2H2-type" evidence="13">
    <location>
        <begin position="383"/>
        <end position="410"/>
    </location>
</feature>
<dbReference type="GO" id="GO:0000978">
    <property type="term" value="F:RNA polymerase II cis-regulatory region sequence-specific DNA binding"/>
    <property type="evidence" value="ECO:0007669"/>
    <property type="project" value="TreeGrafter"/>
</dbReference>
<keyword evidence="5" id="KW-0677">Repeat</keyword>
<feature type="domain" description="KRAB" evidence="14">
    <location>
        <begin position="4"/>
        <end position="75"/>
    </location>
</feature>
<dbReference type="SUPFAM" id="SSF109640">
    <property type="entry name" value="KRAB domain (Kruppel-associated box)"/>
    <property type="match status" value="1"/>
</dbReference>
<keyword evidence="6 12" id="KW-0863">Zinc-finger</keyword>
<dbReference type="FunFam" id="3.30.160.60:FF:001498">
    <property type="entry name" value="Zinc finger protein 404"/>
    <property type="match status" value="1"/>
</dbReference>
<evidence type="ECO:0000256" key="2">
    <source>
        <dbReference type="ARBA" id="ARBA00004123"/>
    </source>
</evidence>
<accession>A0A6P6D4D2</accession>
<dbReference type="PANTHER" id="PTHR23226">
    <property type="entry name" value="ZINC FINGER AND SCAN DOMAIN-CONTAINING"/>
    <property type="match status" value="1"/>
</dbReference>
<feature type="domain" description="C2H2-type" evidence="13">
    <location>
        <begin position="439"/>
        <end position="466"/>
    </location>
</feature>
<dbReference type="OrthoDB" id="9611061at2759"/>
<evidence type="ECO:0000259" key="13">
    <source>
        <dbReference type="PROSITE" id="PS50157"/>
    </source>
</evidence>
<feature type="domain" description="C2H2-type" evidence="13">
    <location>
        <begin position="579"/>
        <end position="606"/>
    </location>
</feature>
<feature type="domain" description="C2H2-type" evidence="13">
    <location>
        <begin position="467"/>
        <end position="494"/>
    </location>
</feature>
<evidence type="ECO:0000259" key="14">
    <source>
        <dbReference type="PROSITE" id="PS50805"/>
    </source>
</evidence>
<dbReference type="SMART" id="SM00349">
    <property type="entry name" value="KRAB"/>
    <property type="match status" value="1"/>
</dbReference>
<evidence type="ECO:0000256" key="12">
    <source>
        <dbReference type="PROSITE-ProRule" id="PRU00042"/>
    </source>
</evidence>
<keyword evidence="11" id="KW-0539">Nucleus</keyword>
<feature type="domain" description="C2H2-type" evidence="13">
    <location>
        <begin position="523"/>
        <end position="550"/>
    </location>
</feature>
<evidence type="ECO:0000256" key="6">
    <source>
        <dbReference type="ARBA" id="ARBA00022771"/>
    </source>
</evidence>
<dbReference type="Pfam" id="PF13465">
    <property type="entry name" value="zf-H2C2_2"/>
    <property type="match status" value="1"/>
</dbReference>
<comment type="similarity">
    <text evidence="3">Belongs to the krueppel C2H2-type zinc-finger protein family.</text>
</comment>
<feature type="domain" description="C2H2-type" evidence="13">
    <location>
        <begin position="495"/>
        <end position="522"/>
    </location>
</feature>
<evidence type="ECO:0000256" key="7">
    <source>
        <dbReference type="ARBA" id="ARBA00022833"/>
    </source>
</evidence>
<dbReference type="InterPro" id="IPR013087">
    <property type="entry name" value="Znf_C2H2_type"/>
</dbReference>
<keyword evidence="9" id="KW-0238">DNA-binding</keyword>
<gene>
    <name evidence="16" type="primary">LOC101572056</name>
</gene>
<evidence type="ECO:0000256" key="10">
    <source>
        <dbReference type="ARBA" id="ARBA00023163"/>
    </source>
</evidence>
<dbReference type="PANTHER" id="PTHR23226:SF313">
    <property type="entry name" value="C2H2-TYPE DOMAIN-CONTAINING PROTEIN-RELATED"/>
    <property type="match status" value="1"/>
</dbReference>
<protein>
    <submittedName>
        <fullName evidence="16">Zinc finger protein 675-like</fullName>
    </submittedName>
</protein>
<comment type="subcellular location">
    <subcellularLocation>
        <location evidence="2">Nucleus</location>
    </subcellularLocation>
</comment>
<comment type="function">
    <text evidence="1">May be involved in transcriptional regulation.</text>
</comment>
<dbReference type="Pfam" id="PF01352">
    <property type="entry name" value="KRAB"/>
    <property type="match status" value="1"/>
</dbReference>
<evidence type="ECO:0000256" key="9">
    <source>
        <dbReference type="ARBA" id="ARBA00023125"/>
    </source>
</evidence>
<dbReference type="PROSITE" id="PS50805">
    <property type="entry name" value="KRAB"/>
    <property type="match status" value="1"/>
</dbReference>
<evidence type="ECO:0000256" key="11">
    <source>
        <dbReference type="ARBA" id="ARBA00023242"/>
    </source>
</evidence>
<dbReference type="InParanoid" id="A0A6P6D4D2"/>
<keyword evidence="15" id="KW-1185">Reference proteome</keyword>
<keyword evidence="10" id="KW-0804">Transcription</keyword>
<dbReference type="Proteomes" id="UP000515203">
    <property type="component" value="Unplaced"/>
</dbReference>
<dbReference type="FunFam" id="3.30.160.60:FF:000737">
    <property type="entry name" value="Zinc finger protein 565"/>
    <property type="match status" value="2"/>
</dbReference>
<dbReference type="AlphaFoldDB" id="A0A6P6D4D2"/>
<evidence type="ECO:0000256" key="5">
    <source>
        <dbReference type="ARBA" id="ARBA00022737"/>
    </source>
</evidence>
<dbReference type="FunFam" id="3.30.160.60:FF:000016">
    <property type="entry name" value="zinc finger protein 37 homolog"/>
    <property type="match status" value="1"/>
</dbReference>
<evidence type="ECO:0000256" key="1">
    <source>
        <dbReference type="ARBA" id="ARBA00003767"/>
    </source>
</evidence>
<keyword evidence="7" id="KW-0862">Zinc</keyword>
<keyword evidence="8" id="KW-0805">Transcription regulation</keyword>
<proteinExistence type="inferred from homology"/>
<dbReference type="InterPro" id="IPR001909">
    <property type="entry name" value="KRAB"/>
</dbReference>
<feature type="domain" description="C2H2-type" evidence="13">
    <location>
        <begin position="348"/>
        <end position="375"/>
    </location>
</feature>
<evidence type="ECO:0000256" key="8">
    <source>
        <dbReference type="ARBA" id="ARBA00023015"/>
    </source>
</evidence>
<dbReference type="GO" id="GO:0005634">
    <property type="term" value="C:nucleus"/>
    <property type="evidence" value="ECO:0007669"/>
    <property type="project" value="UniProtKB-SubCell"/>
</dbReference>
<name>A0A6P6D4D2_OCTDE</name>
<dbReference type="FunFam" id="3.30.160.60:FF:002063">
    <property type="entry name" value="RB associated KRAB zinc finger"/>
    <property type="match status" value="1"/>
</dbReference>
<dbReference type="InterPro" id="IPR036051">
    <property type="entry name" value="KRAB_dom_sf"/>
</dbReference>
<dbReference type="InterPro" id="IPR036236">
    <property type="entry name" value="Znf_C2H2_sf"/>
</dbReference>
<keyword evidence="4" id="KW-0479">Metal-binding</keyword>
<dbReference type="Pfam" id="PF00096">
    <property type="entry name" value="zf-C2H2"/>
    <property type="match status" value="4"/>
</dbReference>
<sequence length="654" mass="76409">MELLTFRDVAIDFSSEEWECLDPAEQKLYTEVMLENYSNLVFLGLNVSKPKLIAFLEQKKDDCILKSKGTAAIHPGMTSSPNQGFSSEREVHYSFHKVANQRNKNCGHRNSQLKKEWKFVHKYEDAKSFCNGHNQWGTARSNRNFTVDSDQKCVTSTKIPEFIPLICSDPYDSLSKHSHQIMKDNFSCKENFKELNMCLVCDSLSYLKKFKFFDVGLHFLSNISVDKRLNKDKHNSRCDHLEIPSMRNTLCFDHEIDLSSTTINHFDKYGILLAHPSMLNQNPDTDIWKTLNKHNEQEKVFSKGSSQQNYQDIYSGQKICDCNKIHENFAPGSNSSKHQYINFLQNIYKCEKCGEVFDQYSKLAVPQCIHIQHQTADTVDEHFRCRGCDKVLSKTSAFTQHQNIETEEKPYIYTYYCRDFNQNATPIQHKKIKRRESPYKCKICGRTFRFCSTLTQHQLIHTGEKPYKCKECNKAFNQSSNLTRHQRIHTADKPYECKECGKFFKYRSTLTEHLRIHAGEKPFKCKECRKAFHQSSNLTRHQRIHTGEKPYKCKECGKAFAGSSNLTLHARRHTGERPYKCEECGKAFHQSSAFAQHQRTHTKKKPHKCKYYDKVFDRSSTVTERQIIHTRKKPYNEKNVANPLNEPHILLRTQ</sequence>
<evidence type="ECO:0000313" key="16">
    <source>
        <dbReference type="RefSeq" id="XP_023554881.1"/>
    </source>
</evidence>
<dbReference type="PROSITE" id="PS00028">
    <property type="entry name" value="ZINC_FINGER_C2H2_1"/>
    <property type="match status" value="6"/>
</dbReference>
<dbReference type="GO" id="GO:0008270">
    <property type="term" value="F:zinc ion binding"/>
    <property type="evidence" value="ECO:0007669"/>
    <property type="project" value="UniProtKB-KW"/>
</dbReference>
<dbReference type="GO" id="GO:0000981">
    <property type="term" value="F:DNA-binding transcription factor activity, RNA polymerase II-specific"/>
    <property type="evidence" value="ECO:0007669"/>
    <property type="project" value="TreeGrafter"/>
</dbReference>
<dbReference type="Gene3D" id="3.30.160.60">
    <property type="entry name" value="Classic Zinc Finger"/>
    <property type="match status" value="9"/>
</dbReference>